<comment type="cofactor">
    <cofactor evidence="2">
        <name>Mg(2+)</name>
        <dbReference type="ChEBI" id="CHEBI:18420"/>
    </cofactor>
</comment>
<dbReference type="AlphaFoldDB" id="A0A917EJR5"/>
<evidence type="ECO:0000256" key="6">
    <source>
        <dbReference type="ARBA" id="ARBA00022723"/>
    </source>
</evidence>
<reference evidence="10" key="1">
    <citation type="journal article" date="2014" name="Int. J. Syst. Evol. Microbiol.">
        <title>Complete genome sequence of Corynebacterium casei LMG S-19264T (=DSM 44701T), isolated from a smear-ripened cheese.</title>
        <authorList>
            <consortium name="US DOE Joint Genome Institute (JGI-PGF)"/>
            <person name="Walter F."/>
            <person name="Albersmeier A."/>
            <person name="Kalinowski J."/>
            <person name="Ruckert C."/>
        </authorList>
    </citation>
    <scope>NUCLEOTIDE SEQUENCE</scope>
    <source>
        <strain evidence="10">CGMCC 1.16012</strain>
    </source>
</reference>
<evidence type="ECO:0000256" key="4">
    <source>
        <dbReference type="ARBA" id="ARBA00006171"/>
    </source>
</evidence>
<dbReference type="InterPro" id="IPR036412">
    <property type="entry name" value="HAD-like_sf"/>
</dbReference>
<evidence type="ECO:0000256" key="7">
    <source>
        <dbReference type="ARBA" id="ARBA00022801"/>
    </source>
</evidence>
<dbReference type="Gene3D" id="1.10.150.240">
    <property type="entry name" value="Putative phosphatase, domain 2"/>
    <property type="match status" value="1"/>
</dbReference>
<dbReference type="InterPro" id="IPR037512">
    <property type="entry name" value="PGPase_prok"/>
</dbReference>
<accession>A0A917EJR5</accession>
<organism evidence="10 11">
    <name type="scientific">Actibacterium pelagium</name>
    <dbReference type="NCBI Taxonomy" id="2029103"/>
    <lineage>
        <taxon>Bacteria</taxon>
        <taxon>Pseudomonadati</taxon>
        <taxon>Pseudomonadota</taxon>
        <taxon>Alphaproteobacteria</taxon>
        <taxon>Rhodobacterales</taxon>
        <taxon>Roseobacteraceae</taxon>
        <taxon>Actibacterium</taxon>
    </lineage>
</organism>
<dbReference type="GO" id="GO:0005975">
    <property type="term" value="P:carbohydrate metabolic process"/>
    <property type="evidence" value="ECO:0007669"/>
    <property type="project" value="InterPro"/>
</dbReference>
<dbReference type="SFLD" id="SFLDG01129">
    <property type="entry name" value="C1.5:_HAD__Beta-PGM__Phosphata"/>
    <property type="match status" value="1"/>
</dbReference>
<keyword evidence="7" id="KW-0378">Hydrolase</keyword>
<keyword evidence="8" id="KW-0460">Magnesium</keyword>
<sequence length="215" mass="23608">MTAVIFDLDGTLIDSAPDIRIAVNKMLAERDKDPLDLHTIIGFVGNGLPKLVERAMRHVGLDLADHAELTNITQTHYKASPSAETRLYPSVMDALAALRDEGRPLGVCTNKPFEPTVQILEELALAPFFDAVLGGDSLKVRKPDPAPLFETARQLNASDYIFVGDSGTDAETADRADAPFLLFTEGYRRDPVEALRHNATFNHYDQLHALVRGLS</sequence>
<evidence type="ECO:0000256" key="2">
    <source>
        <dbReference type="ARBA" id="ARBA00001946"/>
    </source>
</evidence>
<dbReference type="SFLD" id="SFLDS00003">
    <property type="entry name" value="Haloacid_Dehalogenase"/>
    <property type="match status" value="1"/>
</dbReference>
<keyword evidence="9" id="KW-0119">Carbohydrate metabolism</keyword>
<dbReference type="PANTHER" id="PTHR43434">
    <property type="entry name" value="PHOSPHOGLYCOLATE PHOSPHATASE"/>
    <property type="match status" value="1"/>
</dbReference>
<dbReference type="GO" id="GO:0005829">
    <property type="term" value="C:cytosol"/>
    <property type="evidence" value="ECO:0007669"/>
    <property type="project" value="TreeGrafter"/>
</dbReference>
<reference evidence="10" key="2">
    <citation type="submission" date="2020-09" db="EMBL/GenBank/DDBJ databases">
        <authorList>
            <person name="Sun Q."/>
            <person name="Zhou Y."/>
        </authorList>
    </citation>
    <scope>NUCLEOTIDE SEQUENCE</scope>
    <source>
        <strain evidence="10">CGMCC 1.16012</strain>
    </source>
</reference>
<dbReference type="OrthoDB" id="9793014at2"/>
<evidence type="ECO:0000256" key="3">
    <source>
        <dbReference type="ARBA" id="ARBA00004818"/>
    </source>
</evidence>
<dbReference type="Pfam" id="PF00702">
    <property type="entry name" value="Hydrolase"/>
    <property type="match status" value="1"/>
</dbReference>
<dbReference type="SUPFAM" id="SSF56784">
    <property type="entry name" value="HAD-like"/>
    <property type="match status" value="1"/>
</dbReference>
<dbReference type="PANTHER" id="PTHR43434:SF1">
    <property type="entry name" value="PHOSPHOGLYCOLATE PHOSPHATASE"/>
    <property type="match status" value="1"/>
</dbReference>
<dbReference type="InterPro" id="IPR050155">
    <property type="entry name" value="HAD-like_hydrolase_sf"/>
</dbReference>
<evidence type="ECO:0000256" key="9">
    <source>
        <dbReference type="ARBA" id="ARBA00023277"/>
    </source>
</evidence>
<comment type="caution">
    <text evidence="10">The sequence shown here is derived from an EMBL/GenBank/DDBJ whole genome shotgun (WGS) entry which is preliminary data.</text>
</comment>
<dbReference type="GO" id="GO:0008967">
    <property type="term" value="F:phosphoglycolate phosphatase activity"/>
    <property type="evidence" value="ECO:0007669"/>
    <property type="project" value="UniProtKB-EC"/>
</dbReference>
<evidence type="ECO:0000313" key="11">
    <source>
        <dbReference type="Proteomes" id="UP000606730"/>
    </source>
</evidence>
<keyword evidence="6" id="KW-0479">Metal-binding</keyword>
<comment type="pathway">
    <text evidence="3">Organic acid metabolism; glycolate biosynthesis; glycolate from 2-phosphoglycolate: step 1/1.</text>
</comment>
<dbReference type="InterPro" id="IPR023214">
    <property type="entry name" value="HAD_sf"/>
</dbReference>
<gene>
    <name evidence="10" type="primary">cbbZ</name>
    <name evidence="10" type="ORF">GCM10011517_11650</name>
</gene>
<dbReference type="InterPro" id="IPR023198">
    <property type="entry name" value="PGP-like_dom2"/>
</dbReference>
<dbReference type="Gene3D" id="3.40.50.1000">
    <property type="entry name" value="HAD superfamily/HAD-like"/>
    <property type="match status" value="1"/>
</dbReference>
<name>A0A917EJR5_9RHOB</name>
<dbReference type="EC" id="3.1.3.18" evidence="5"/>
<comment type="catalytic activity">
    <reaction evidence="1">
        <text>2-phosphoglycolate + H2O = glycolate + phosphate</text>
        <dbReference type="Rhea" id="RHEA:14369"/>
        <dbReference type="ChEBI" id="CHEBI:15377"/>
        <dbReference type="ChEBI" id="CHEBI:29805"/>
        <dbReference type="ChEBI" id="CHEBI:43474"/>
        <dbReference type="ChEBI" id="CHEBI:58033"/>
        <dbReference type="EC" id="3.1.3.18"/>
    </reaction>
</comment>
<dbReference type="GO" id="GO:0046872">
    <property type="term" value="F:metal ion binding"/>
    <property type="evidence" value="ECO:0007669"/>
    <property type="project" value="UniProtKB-KW"/>
</dbReference>
<evidence type="ECO:0000313" key="10">
    <source>
        <dbReference type="EMBL" id="GGE45684.1"/>
    </source>
</evidence>
<keyword evidence="11" id="KW-1185">Reference proteome</keyword>
<dbReference type="Proteomes" id="UP000606730">
    <property type="component" value="Unassembled WGS sequence"/>
</dbReference>
<evidence type="ECO:0000256" key="8">
    <source>
        <dbReference type="ARBA" id="ARBA00022842"/>
    </source>
</evidence>
<dbReference type="NCBIfam" id="TIGR01549">
    <property type="entry name" value="HAD-SF-IA-v1"/>
    <property type="match status" value="1"/>
</dbReference>
<dbReference type="RefSeq" id="WP_095596001.1">
    <property type="nucleotide sequence ID" value="NZ_BMKN01000001.1"/>
</dbReference>
<dbReference type="NCBIfam" id="TIGR01449">
    <property type="entry name" value="PGP_bact"/>
    <property type="match status" value="1"/>
</dbReference>
<evidence type="ECO:0000256" key="5">
    <source>
        <dbReference type="ARBA" id="ARBA00013078"/>
    </source>
</evidence>
<comment type="similarity">
    <text evidence="4">Belongs to the HAD-like hydrolase superfamily. CbbY/CbbZ/Gph/YieH family.</text>
</comment>
<dbReference type="InterPro" id="IPR006439">
    <property type="entry name" value="HAD-SF_hydro_IA"/>
</dbReference>
<proteinExistence type="inferred from homology"/>
<protein>
    <recommendedName>
        <fullName evidence="5">phosphoglycolate phosphatase</fullName>
        <ecNumber evidence="5">3.1.3.18</ecNumber>
    </recommendedName>
</protein>
<evidence type="ECO:0000256" key="1">
    <source>
        <dbReference type="ARBA" id="ARBA00000830"/>
    </source>
</evidence>
<dbReference type="GO" id="GO:0006281">
    <property type="term" value="P:DNA repair"/>
    <property type="evidence" value="ECO:0007669"/>
    <property type="project" value="TreeGrafter"/>
</dbReference>
<dbReference type="EMBL" id="BMKN01000001">
    <property type="protein sequence ID" value="GGE45684.1"/>
    <property type="molecule type" value="Genomic_DNA"/>
</dbReference>